<dbReference type="Proteomes" id="UP001157961">
    <property type="component" value="Unassembled WGS sequence"/>
</dbReference>
<sequence length="84" mass="8955">MRDFFINSLEKIVTVIIILMVIGVVLSGFGAMFNAQGGLLAGLAIWVFGGIYVLIMGGMLYLALGIYDNTRRTAVAVEALAAKT</sequence>
<name>A0ABY1NYL4_9RHOB</name>
<keyword evidence="1" id="KW-0472">Membrane</keyword>
<gene>
    <name evidence="2" type="ORF">SAMN06265373_103501</name>
</gene>
<keyword evidence="3" id="KW-1185">Reference proteome</keyword>
<evidence type="ECO:0000313" key="3">
    <source>
        <dbReference type="Proteomes" id="UP001157961"/>
    </source>
</evidence>
<dbReference type="RefSeq" id="WP_283425923.1">
    <property type="nucleotide sequence ID" value="NZ_FXTY01000003.1"/>
</dbReference>
<comment type="caution">
    <text evidence="2">The sequence shown here is derived from an EMBL/GenBank/DDBJ whole genome shotgun (WGS) entry which is preliminary data.</text>
</comment>
<accession>A0ABY1NYL4</accession>
<evidence type="ECO:0000313" key="2">
    <source>
        <dbReference type="EMBL" id="SMP20226.1"/>
    </source>
</evidence>
<evidence type="ECO:0000256" key="1">
    <source>
        <dbReference type="SAM" id="Phobius"/>
    </source>
</evidence>
<keyword evidence="1" id="KW-1133">Transmembrane helix</keyword>
<feature type="transmembrane region" description="Helical" evidence="1">
    <location>
        <begin position="39"/>
        <end position="64"/>
    </location>
</feature>
<reference evidence="2 3" key="1">
    <citation type="submission" date="2017-05" db="EMBL/GenBank/DDBJ databases">
        <authorList>
            <person name="Varghese N."/>
            <person name="Submissions S."/>
        </authorList>
    </citation>
    <scope>NUCLEOTIDE SEQUENCE [LARGE SCALE GENOMIC DNA]</scope>
    <source>
        <strain evidence="2 3">DSM 29734</strain>
    </source>
</reference>
<keyword evidence="1" id="KW-0812">Transmembrane</keyword>
<feature type="transmembrane region" description="Helical" evidence="1">
    <location>
        <begin position="12"/>
        <end position="33"/>
    </location>
</feature>
<dbReference type="EMBL" id="FXTY01000003">
    <property type="protein sequence ID" value="SMP20226.1"/>
    <property type="molecule type" value="Genomic_DNA"/>
</dbReference>
<organism evidence="2 3">
    <name type="scientific">Shimia sagamensis</name>
    <dbReference type="NCBI Taxonomy" id="1566352"/>
    <lineage>
        <taxon>Bacteria</taxon>
        <taxon>Pseudomonadati</taxon>
        <taxon>Pseudomonadota</taxon>
        <taxon>Alphaproteobacteria</taxon>
        <taxon>Rhodobacterales</taxon>
        <taxon>Roseobacteraceae</taxon>
    </lineage>
</organism>
<protein>
    <submittedName>
        <fullName evidence="2">Uncharacterized protein</fullName>
    </submittedName>
</protein>
<proteinExistence type="predicted"/>